<comment type="subcellular location">
    <subcellularLocation>
        <location evidence="1">Membrane</location>
        <topology evidence="1">Multi-pass membrane protein</topology>
    </subcellularLocation>
</comment>
<dbReference type="GO" id="GO:0004497">
    <property type="term" value="F:monooxygenase activity"/>
    <property type="evidence" value="ECO:0007669"/>
    <property type="project" value="UniProtKB-KW"/>
</dbReference>
<gene>
    <name evidence="9" type="ORF">CBER1_03417</name>
</gene>
<evidence type="ECO:0000256" key="2">
    <source>
        <dbReference type="ARBA" id="ARBA00022692"/>
    </source>
</evidence>
<comment type="caution">
    <text evidence="9">The sequence shown here is derived from an EMBL/GenBank/DDBJ whole genome shotgun (WGS) entry which is preliminary data.</text>
</comment>
<dbReference type="OrthoDB" id="5954308at2759"/>
<keyword evidence="2 8" id="KW-0812">Transmembrane</keyword>
<evidence type="ECO:0000256" key="5">
    <source>
        <dbReference type="ARBA" id="ARBA00023033"/>
    </source>
</evidence>
<keyword evidence="10" id="KW-1185">Reference proteome</keyword>
<keyword evidence="5" id="KW-0503">Monooxygenase</keyword>
<evidence type="ECO:0000256" key="3">
    <source>
        <dbReference type="ARBA" id="ARBA00022989"/>
    </source>
</evidence>
<comment type="similarity">
    <text evidence="7">Belongs to the anthrone oxygenase family.</text>
</comment>
<sequence>MTMAATKIGTEAIAVITGSFLSGTIMSLFLLTIPVITKNTSEGSHLVRQWSDIFHSGHRKGPGIAIATAVLYAFGAYKKNSAGQSYGVFLAAAATTVSMIPYTWVFMKRTNDALFAAEENGKTDIYDASALVQSWNRLNAIRALFPLAGAILGMLGTTGLLSF</sequence>
<dbReference type="PANTHER" id="PTHR35042">
    <property type="entry name" value="ANTHRONE OXYGENASE ENCC"/>
    <property type="match status" value="1"/>
</dbReference>
<evidence type="ECO:0000313" key="9">
    <source>
        <dbReference type="EMBL" id="PPJ56016.1"/>
    </source>
</evidence>
<evidence type="ECO:0000256" key="4">
    <source>
        <dbReference type="ARBA" id="ARBA00023002"/>
    </source>
</evidence>
<reference evidence="10" key="1">
    <citation type="journal article" date="2017" name="bioRxiv">
        <title>Conservation of a gene cluster reveals novel cercosporin biosynthetic mechanisms and extends production to the genus Colletotrichum.</title>
        <authorList>
            <person name="de Jonge R."/>
            <person name="Ebert M.K."/>
            <person name="Huitt-Roehl C.R."/>
            <person name="Pal P."/>
            <person name="Suttle J.C."/>
            <person name="Spanner R.E."/>
            <person name="Neubauer J.D."/>
            <person name="Jurick W.M.II."/>
            <person name="Stott K.A."/>
            <person name="Secor G.A."/>
            <person name="Thomma B.P.H.J."/>
            <person name="Van de Peer Y."/>
            <person name="Townsend C.A."/>
            <person name="Bolton M.D."/>
        </authorList>
    </citation>
    <scope>NUCLEOTIDE SEQUENCE [LARGE SCALE GENOMIC DNA]</scope>
    <source>
        <strain evidence="10">CBS538.71</strain>
    </source>
</reference>
<dbReference type="AlphaFoldDB" id="A0A2S6C8G7"/>
<organism evidence="9 10">
    <name type="scientific">Cercospora berteroae</name>
    <dbReference type="NCBI Taxonomy" id="357750"/>
    <lineage>
        <taxon>Eukaryota</taxon>
        <taxon>Fungi</taxon>
        <taxon>Dikarya</taxon>
        <taxon>Ascomycota</taxon>
        <taxon>Pezizomycotina</taxon>
        <taxon>Dothideomycetes</taxon>
        <taxon>Dothideomycetidae</taxon>
        <taxon>Mycosphaerellales</taxon>
        <taxon>Mycosphaerellaceae</taxon>
        <taxon>Cercospora</taxon>
    </lineage>
</organism>
<dbReference type="GO" id="GO:0016020">
    <property type="term" value="C:membrane"/>
    <property type="evidence" value="ECO:0007669"/>
    <property type="project" value="UniProtKB-SubCell"/>
</dbReference>
<evidence type="ECO:0000313" key="10">
    <source>
        <dbReference type="Proteomes" id="UP000237631"/>
    </source>
</evidence>
<keyword evidence="4" id="KW-0560">Oxidoreductase</keyword>
<accession>A0A2S6C8G7</accession>
<evidence type="ECO:0000256" key="1">
    <source>
        <dbReference type="ARBA" id="ARBA00004141"/>
    </source>
</evidence>
<dbReference type="EMBL" id="PNEN01000527">
    <property type="protein sequence ID" value="PPJ56016.1"/>
    <property type="molecule type" value="Genomic_DNA"/>
</dbReference>
<dbReference type="Pfam" id="PF08592">
    <property type="entry name" value="Anthrone_oxy"/>
    <property type="match status" value="1"/>
</dbReference>
<feature type="transmembrane region" description="Helical" evidence="8">
    <location>
        <begin position="140"/>
        <end position="161"/>
    </location>
</feature>
<evidence type="ECO:0000256" key="8">
    <source>
        <dbReference type="SAM" id="Phobius"/>
    </source>
</evidence>
<proteinExistence type="inferred from homology"/>
<dbReference type="Proteomes" id="UP000237631">
    <property type="component" value="Unassembled WGS sequence"/>
</dbReference>
<feature type="transmembrane region" description="Helical" evidence="8">
    <location>
        <begin position="86"/>
        <end position="105"/>
    </location>
</feature>
<dbReference type="STRING" id="357750.A0A2S6C8G7"/>
<protein>
    <recommendedName>
        <fullName evidence="11">DUF1772 domain-containing protein</fullName>
    </recommendedName>
</protein>
<evidence type="ECO:0000256" key="6">
    <source>
        <dbReference type="ARBA" id="ARBA00023136"/>
    </source>
</evidence>
<name>A0A2S6C8G7_9PEZI</name>
<dbReference type="InterPro" id="IPR013901">
    <property type="entry name" value="Anthrone_oxy"/>
</dbReference>
<feature type="transmembrane region" description="Helical" evidence="8">
    <location>
        <begin position="57"/>
        <end position="74"/>
    </location>
</feature>
<keyword evidence="6 8" id="KW-0472">Membrane</keyword>
<evidence type="ECO:0008006" key="11">
    <source>
        <dbReference type="Google" id="ProtNLM"/>
    </source>
</evidence>
<dbReference type="PANTHER" id="PTHR35042:SF3">
    <property type="entry name" value="ANTHRONE OXYGENASE-RELATED"/>
    <property type="match status" value="1"/>
</dbReference>
<feature type="transmembrane region" description="Helical" evidence="8">
    <location>
        <begin position="12"/>
        <end position="37"/>
    </location>
</feature>
<evidence type="ECO:0000256" key="7">
    <source>
        <dbReference type="ARBA" id="ARBA00034313"/>
    </source>
</evidence>
<keyword evidence="3 8" id="KW-1133">Transmembrane helix</keyword>